<feature type="transmembrane region" description="Helical" evidence="7">
    <location>
        <begin position="163"/>
        <end position="181"/>
    </location>
</feature>
<evidence type="ECO:0000256" key="5">
    <source>
        <dbReference type="ARBA" id="ARBA00022989"/>
    </source>
</evidence>
<reference evidence="10" key="1">
    <citation type="submission" date="2025-08" db="UniProtKB">
        <authorList>
            <consortium name="RefSeq"/>
        </authorList>
    </citation>
    <scope>IDENTIFICATION</scope>
    <source>
        <tissue evidence="10">Gonads</tissue>
    </source>
</reference>
<feature type="transmembrane region" description="Helical" evidence="7">
    <location>
        <begin position="326"/>
        <end position="346"/>
    </location>
</feature>
<dbReference type="Proteomes" id="UP000504635">
    <property type="component" value="Unplaced"/>
</dbReference>
<dbReference type="RefSeq" id="XP_030749536.1">
    <property type="nucleotide sequence ID" value="XM_030893676.1"/>
</dbReference>
<proteinExistence type="predicted"/>
<dbReference type="KEGG" id="soy:115877489"/>
<keyword evidence="6 7" id="KW-0472">Membrane</keyword>
<dbReference type="InterPro" id="IPR020846">
    <property type="entry name" value="MFS_dom"/>
</dbReference>
<dbReference type="AlphaFoldDB" id="A0A6J2XEF2"/>
<dbReference type="OrthoDB" id="2985014at2759"/>
<feature type="transmembrane region" description="Helical" evidence="7">
    <location>
        <begin position="301"/>
        <end position="320"/>
    </location>
</feature>
<feature type="transmembrane region" description="Helical" evidence="7">
    <location>
        <begin position="133"/>
        <end position="151"/>
    </location>
</feature>
<dbReference type="PANTHER" id="PTHR11662">
    <property type="entry name" value="SOLUTE CARRIER FAMILY 17"/>
    <property type="match status" value="1"/>
</dbReference>
<evidence type="ECO:0000313" key="9">
    <source>
        <dbReference type="Proteomes" id="UP000504635"/>
    </source>
</evidence>
<dbReference type="Pfam" id="PF07690">
    <property type="entry name" value="MFS_1"/>
    <property type="match status" value="1"/>
</dbReference>
<dbReference type="GO" id="GO:0006820">
    <property type="term" value="P:monoatomic anion transport"/>
    <property type="evidence" value="ECO:0007669"/>
    <property type="project" value="TreeGrafter"/>
</dbReference>
<dbReference type="FunFam" id="1.20.1250.20:FF:000003">
    <property type="entry name" value="Solute carrier family 17 member 3"/>
    <property type="match status" value="1"/>
</dbReference>
<name>A0A6J2XEF2_SITOR</name>
<dbReference type="InterPro" id="IPR011701">
    <property type="entry name" value="MFS"/>
</dbReference>
<keyword evidence="3 7" id="KW-0812">Transmembrane</keyword>
<keyword evidence="4" id="KW-0769">Symport</keyword>
<feature type="transmembrane region" description="Helical" evidence="7">
    <location>
        <begin position="358"/>
        <end position="378"/>
    </location>
</feature>
<evidence type="ECO:0000256" key="3">
    <source>
        <dbReference type="ARBA" id="ARBA00022692"/>
    </source>
</evidence>
<protein>
    <submittedName>
        <fullName evidence="10">Sodium-dependent phosphate transport protein 1-like isoform X1</fullName>
    </submittedName>
</protein>
<keyword evidence="2" id="KW-0813">Transport</keyword>
<evidence type="ECO:0000256" key="2">
    <source>
        <dbReference type="ARBA" id="ARBA00022448"/>
    </source>
</evidence>
<dbReference type="InterPro" id="IPR050382">
    <property type="entry name" value="MFS_Na/Anion_cotransporter"/>
</dbReference>
<evidence type="ECO:0000259" key="8">
    <source>
        <dbReference type="PROSITE" id="PS50850"/>
    </source>
</evidence>
<sequence>MTEMSKTKPIPYCLRETDDDGPTTMKVDVPNFGPRYKWSDFNKKQIIFAYYYGILNISPVSGILIEAVGPKYIVVCSVFFTGLLNILIVQGAKWHWTVTFCCRFATGIASGLIYPSLILLMARWAPPNERGKFASALLGHTIGTAFIWVYINYTIPKLGWQASFYVNTILVMVYCIAFFFLTSSSPEQHKFISPEELEHIKKSQGPFISIKKEMPPYGEILSSCSCFALAILQFGDRWLDQMNIFVVPTYMNDFVGVDTDASALLTVLPLLFEYLGAVIFANLTDIIAAKNTISVTALTKMFVVVSHLVPGMIILCTGLTQCVMGASAILLVLSNFFGGAVVVTNLRIPVDMAPNFSATIFSLHSVLSSTSGLIVPSLSEVVIGDANDVIHWAILFAVGGLVLISTGIIYIFFGSSEIQYWNVKRGRPLRLRRNDEET</sequence>
<dbReference type="PROSITE" id="PS50850">
    <property type="entry name" value="MFS"/>
    <property type="match status" value="1"/>
</dbReference>
<dbReference type="GeneID" id="115877489"/>
<feature type="transmembrane region" description="Helical" evidence="7">
    <location>
        <begin position="96"/>
        <end position="121"/>
    </location>
</feature>
<feature type="transmembrane region" description="Helical" evidence="7">
    <location>
        <begin position="46"/>
        <end position="65"/>
    </location>
</feature>
<gene>
    <name evidence="10" type="primary">LOC115877489</name>
</gene>
<feature type="transmembrane region" description="Helical" evidence="7">
    <location>
        <begin position="390"/>
        <end position="413"/>
    </location>
</feature>
<evidence type="ECO:0000256" key="1">
    <source>
        <dbReference type="ARBA" id="ARBA00004141"/>
    </source>
</evidence>
<keyword evidence="5 7" id="KW-1133">Transmembrane helix</keyword>
<dbReference type="InterPro" id="IPR036259">
    <property type="entry name" value="MFS_trans_sf"/>
</dbReference>
<dbReference type="GO" id="GO:0015293">
    <property type="term" value="F:symporter activity"/>
    <property type="evidence" value="ECO:0007669"/>
    <property type="project" value="UniProtKB-KW"/>
</dbReference>
<feature type="transmembrane region" description="Helical" evidence="7">
    <location>
        <begin position="261"/>
        <end position="281"/>
    </location>
</feature>
<dbReference type="GO" id="GO:0016020">
    <property type="term" value="C:membrane"/>
    <property type="evidence" value="ECO:0007669"/>
    <property type="project" value="UniProtKB-SubCell"/>
</dbReference>
<feature type="domain" description="Major facilitator superfamily (MFS) profile" evidence="8">
    <location>
        <begin position="1"/>
        <end position="417"/>
    </location>
</feature>
<evidence type="ECO:0000256" key="6">
    <source>
        <dbReference type="ARBA" id="ARBA00023136"/>
    </source>
</evidence>
<organism evidence="9 10">
    <name type="scientific">Sitophilus oryzae</name>
    <name type="common">Rice weevil</name>
    <name type="synonym">Curculio oryzae</name>
    <dbReference type="NCBI Taxonomy" id="7048"/>
    <lineage>
        <taxon>Eukaryota</taxon>
        <taxon>Metazoa</taxon>
        <taxon>Ecdysozoa</taxon>
        <taxon>Arthropoda</taxon>
        <taxon>Hexapoda</taxon>
        <taxon>Insecta</taxon>
        <taxon>Pterygota</taxon>
        <taxon>Neoptera</taxon>
        <taxon>Endopterygota</taxon>
        <taxon>Coleoptera</taxon>
        <taxon>Polyphaga</taxon>
        <taxon>Cucujiformia</taxon>
        <taxon>Curculionidae</taxon>
        <taxon>Dryophthorinae</taxon>
        <taxon>Sitophilus</taxon>
    </lineage>
</organism>
<evidence type="ECO:0000256" key="7">
    <source>
        <dbReference type="SAM" id="Phobius"/>
    </source>
</evidence>
<feature type="transmembrane region" description="Helical" evidence="7">
    <location>
        <begin position="72"/>
        <end position="90"/>
    </location>
</feature>
<dbReference type="PANTHER" id="PTHR11662:SF336">
    <property type="entry name" value="LP19554P"/>
    <property type="match status" value="1"/>
</dbReference>
<keyword evidence="9" id="KW-1185">Reference proteome</keyword>
<dbReference type="InParanoid" id="A0A6J2XEF2"/>
<evidence type="ECO:0000313" key="10">
    <source>
        <dbReference type="RefSeq" id="XP_030749536.1"/>
    </source>
</evidence>
<dbReference type="SUPFAM" id="SSF103473">
    <property type="entry name" value="MFS general substrate transporter"/>
    <property type="match status" value="1"/>
</dbReference>
<accession>A0A6J2XEF2</accession>
<dbReference type="Gene3D" id="1.20.1250.20">
    <property type="entry name" value="MFS general substrate transporter like domains"/>
    <property type="match status" value="2"/>
</dbReference>
<evidence type="ECO:0000256" key="4">
    <source>
        <dbReference type="ARBA" id="ARBA00022847"/>
    </source>
</evidence>
<comment type="subcellular location">
    <subcellularLocation>
        <location evidence="1">Membrane</location>
        <topology evidence="1">Multi-pass membrane protein</topology>
    </subcellularLocation>
</comment>